<dbReference type="AlphaFoldDB" id="A0A840XLB6"/>
<dbReference type="RefSeq" id="WP_184482964.1">
    <property type="nucleotide sequence ID" value="NZ_JAAEDJ010000031.1"/>
</dbReference>
<protein>
    <submittedName>
        <fullName evidence="2">Steroid delta-isomerase-like uncharacterized protein</fullName>
    </submittedName>
</protein>
<dbReference type="InterPro" id="IPR011721">
    <property type="entry name" value="CHP02096"/>
</dbReference>
<evidence type="ECO:0000259" key="1">
    <source>
        <dbReference type="Pfam" id="PF12680"/>
    </source>
</evidence>
<dbReference type="CDD" id="cd00531">
    <property type="entry name" value="NTF2_like"/>
    <property type="match status" value="1"/>
</dbReference>
<comment type="caution">
    <text evidence="2">The sequence shown here is derived from an EMBL/GenBank/DDBJ whole genome shotgun (WGS) entry which is preliminary data.</text>
</comment>
<evidence type="ECO:0000313" key="2">
    <source>
        <dbReference type="EMBL" id="MBB5689308.1"/>
    </source>
</evidence>
<dbReference type="SUPFAM" id="SSF54427">
    <property type="entry name" value="NTF2-like"/>
    <property type="match status" value="1"/>
</dbReference>
<evidence type="ECO:0000313" key="3">
    <source>
        <dbReference type="Proteomes" id="UP000562254"/>
    </source>
</evidence>
<organism evidence="2 3">
    <name type="scientific">Neoroseomonas alkaliterrae</name>
    <dbReference type="NCBI Taxonomy" id="1452450"/>
    <lineage>
        <taxon>Bacteria</taxon>
        <taxon>Pseudomonadati</taxon>
        <taxon>Pseudomonadota</taxon>
        <taxon>Alphaproteobacteria</taxon>
        <taxon>Acetobacterales</taxon>
        <taxon>Acetobacteraceae</taxon>
        <taxon>Neoroseomonas</taxon>
    </lineage>
</organism>
<dbReference type="EMBL" id="JACIJE010000003">
    <property type="protein sequence ID" value="MBB5689308.1"/>
    <property type="molecule type" value="Genomic_DNA"/>
</dbReference>
<proteinExistence type="predicted"/>
<dbReference type="InterPro" id="IPR032710">
    <property type="entry name" value="NTF2-like_dom_sf"/>
</dbReference>
<dbReference type="GO" id="GO:0016853">
    <property type="term" value="F:isomerase activity"/>
    <property type="evidence" value="ECO:0007669"/>
    <property type="project" value="UniProtKB-KW"/>
</dbReference>
<dbReference type="Pfam" id="PF12680">
    <property type="entry name" value="SnoaL_2"/>
    <property type="match status" value="1"/>
</dbReference>
<accession>A0A840XLB6</accession>
<keyword evidence="2" id="KW-0413">Isomerase</keyword>
<dbReference type="Gene3D" id="3.10.450.50">
    <property type="match status" value="1"/>
</dbReference>
<sequence>MDASALIHAYLDAFNRGDRPAMLALLTEDVAHDINQGGREVGREAFAAFMARMDRAYRERLTDIVVMTSPDGTRAAAEFVVHGEYVATEEGLPEARGQTYVLPAGAFYGIRDGRIARVTMHYNLKDWIAQVSAAS</sequence>
<dbReference type="NCBIfam" id="TIGR02096">
    <property type="entry name" value="ketosteroid isomerase-related protein"/>
    <property type="match status" value="1"/>
</dbReference>
<feature type="domain" description="SnoaL-like" evidence="1">
    <location>
        <begin position="8"/>
        <end position="118"/>
    </location>
</feature>
<name>A0A840XLB6_9PROT</name>
<reference evidence="2 3" key="1">
    <citation type="submission" date="2020-08" db="EMBL/GenBank/DDBJ databases">
        <title>Genomic Encyclopedia of Type Strains, Phase IV (KMG-IV): sequencing the most valuable type-strain genomes for metagenomic binning, comparative biology and taxonomic classification.</title>
        <authorList>
            <person name="Goeker M."/>
        </authorList>
    </citation>
    <scope>NUCLEOTIDE SEQUENCE [LARGE SCALE GENOMIC DNA]</scope>
    <source>
        <strain evidence="2 3">DSM 25895</strain>
    </source>
</reference>
<keyword evidence="3" id="KW-1185">Reference proteome</keyword>
<gene>
    <name evidence="2" type="ORF">FHS88_001433</name>
</gene>
<dbReference type="Proteomes" id="UP000562254">
    <property type="component" value="Unassembled WGS sequence"/>
</dbReference>
<dbReference type="InterPro" id="IPR037401">
    <property type="entry name" value="SnoaL-like"/>
</dbReference>